<dbReference type="InterPro" id="IPR032601">
    <property type="entry name" value="DUF4900"/>
</dbReference>
<evidence type="ECO:0000256" key="2">
    <source>
        <dbReference type="SAM" id="Phobius"/>
    </source>
</evidence>
<dbReference type="Proteomes" id="UP000318509">
    <property type="component" value="Unassembled WGS sequence"/>
</dbReference>
<accession>A0A537JTQ1</accession>
<dbReference type="EMBL" id="VBAK01000174">
    <property type="protein sequence ID" value="TMI86921.1"/>
    <property type="molecule type" value="Genomic_DNA"/>
</dbReference>
<comment type="caution">
    <text evidence="3">The sequence shown here is derived from an EMBL/GenBank/DDBJ whole genome shotgun (WGS) entry which is preliminary data.</text>
</comment>
<sequence length="697" mass="72684">MRRSGEGDPRPHQGTREGGTSVSRSPNTRQRVLVCAGARHGEQGLAMMALLAMVLVLTTLAALVLYLTGKETALAAVRLTGAQSLYAAEGGAYAARSALMAYVNAYPLGSSTVDPSLGDAQASGWYAGGTNSIQTPFALFNYLVTDGQRLSASTTSPTFQVNWGLSWPHLKLQIGGAPVNPMGGGQYTASVQILANPQADASCSPAGSLCAVHKLGPSWYEIFYKYIVTSDGQVPPKFRRRVVLTGNFSVQLRLQSFSMYALFTDVHNSPTGGPVWFSSTTNFSGPVHTNGEFRFAQFPTFTNKLDSASGKAWFYNNGANIELSTPENVVGGTRVDAPLVPPDPNPQAATPANFTLGSATVPMPANSFNQQGVAVGRNPTDPSAVTTAQITSVIPELKNASSVPNGIYVPVADKNGVCRSDSGAAMMGGVYVQGTVDSLTMSVSGSTAVYTLVQGATQTTVTVDRANNNTTVSSNGWLPPPSGGTCPSGTPPGGPIRTFVGVPKGWQSGPGNDNAAVIYVNGNINALSGTLQQNEQASIVSAGSIGITGNVLYQTPPNPADPNSNPINVLGLYAAGGDIQIMPTAPNNLIIDAILMAGSSGSAYNSSVNVQNWNTGSPRGNVNLLGGLIEKYYGTFGTYNSTLGQQATGYGRAFTFDTRMSRGFTPPFFPTTNVFMVTGGSQSLAGVRPVWREATPP</sequence>
<feature type="transmembrane region" description="Helical" evidence="2">
    <location>
        <begin position="45"/>
        <end position="67"/>
    </location>
</feature>
<feature type="compositionally biased region" description="Polar residues" evidence="1">
    <location>
        <begin position="18"/>
        <end position="27"/>
    </location>
</feature>
<dbReference type="Pfam" id="PF16241">
    <property type="entry name" value="DUF4900"/>
    <property type="match status" value="1"/>
</dbReference>
<feature type="compositionally biased region" description="Basic and acidic residues" evidence="1">
    <location>
        <begin position="1"/>
        <end position="15"/>
    </location>
</feature>
<dbReference type="AlphaFoldDB" id="A0A537JTQ1"/>
<evidence type="ECO:0000313" key="4">
    <source>
        <dbReference type="Proteomes" id="UP000318509"/>
    </source>
</evidence>
<feature type="region of interest" description="Disordered" evidence="1">
    <location>
        <begin position="467"/>
        <end position="487"/>
    </location>
</feature>
<gene>
    <name evidence="3" type="ORF">E6H00_17175</name>
</gene>
<feature type="region of interest" description="Disordered" evidence="1">
    <location>
        <begin position="1"/>
        <end position="27"/>
    </location>
</feature>
<evidence type="ECO:0000313" key="3">
    <source>
        <dbReference type="EMBL" id="TMI86921.1"/>
    </source>
</evidence>
<protein>
    <submittedName>
        <fullName evidence="3">DUF4900 domain-containing protein</fullName>
    </submittedName>
</protein>
<proteinExistence type="predicted"/>
<keyword evidence="2" id="KW-0472">Membrane</keyword>
<keyword evidence="2" id="KW-0812">Transmembrane</keyword>
<reference evidence="3 4" key="1">
    <citation type="journal article" date="2019" name="Nat. Microbiol.">
        <title>Mediterranean grassland soil C-N compound turnover is dependent on rainfall and depth, and is mediated by genomically divergent microorganisms.</title>
        <authorList>
            <person name="Diamond S."/>
            <person name="Andeer P.F."/>
            <person name="Li Z."/>
            <person name="Crits-Christoph A."/>
            <person name="Burstein D."/>
            <person name="Anantharaman K."/>
            <person name="Lane K.R."/>
            <person name="Thomas B.C."/>
            <person name="Pan C."/>
            <person name="Northen T.R."/>
            <person name="Banfield J.F."/>
        </authorList>
    </citation>
    <scope>NUCLEOTIDE SEQUENCE [LARGE SCALE GENOMIC DNA]</scope>
    <source>
        <strain evidence="3">NP_3</strain>
    </source>
</reference>
<organism evidence="3 4">
    <name type="scientific">Candidatus Segetimicrobium genomatis</name>
    <dbReference type="NCBI Taxonomy" id="2569760"/>
    <lineage>
        <taxon>Bacteria</taxon>
        <taxon>Bacillati</taxon>
        <taxon>Candidatus Sysuimicrobiota</taxon>
        <taxon>Candidatus Sysuimicrobiia</taxon>
        <taxon>Candidatus Sysuimicrobiales</taxon>
        <taxon>Candidatus Segetimicrobiaceae</taxon>
        <taxon>Candidatus Segetimicrobium</taxon>
    </lineage>
</organism>
<name>A0A537JTQ1_9BACT</name>
<evidence type="ECO:0000256" key="1">
    <source>
        <dbReference type="SAM" id="MobiDB-lite"/>
    </source>
</evidence>
<keyword evidence="2" id="KW-1133">Transmembrane helix</keyword>
<feature type="compositionally biased region" description="Polar residues" evidence="1">
    <location>
        <begin position="467"/>
        <end position="476"/>
    </location>
</feature>